<sequence>MESHNSSCCSWLPDANICYCPCSAQYANPALPSTRVVSHALEYIAPISYFKNVSTQCVGTLASNDNGRFRFVFGTRWTASRPAAN</sequence>
<keyword evidence="2" id="KW-1185">Reference proteome</keyword>
<organism evidence="1 2">
    <name type="scientific">Salix suchowensis</name>
    <dbReference type="NCBI Taxonomy" id="1278906"/>
    <lineage>
        <taxon>Eukaryota</taxon>
        <taxon>Viridiplantae</taxon>
        <taxon>Streptophyta</taxon>
        <taxon>Embryophyta</taxon>
        <taxon>Tracheophyta</taxon>
        <taxon>Spermatophyta</taxon>
        <taxon>Magnoliopsida</taxon>
        <taxon>eudicotyledons</taxon>
        <taxon>Gunneridae</taxon>
        <taxon>Pentapetalae</taxon>
        <taxon>rosids</taxon>
        <taxon>fabids</taxon>
        <taxon>Malpighiales</taxon>
        <taxon>Salicaceae</taxon>
        <taxon>Saliceae</taxon>
        <taxon>Salix</taxon>
    </lineage>
</organism>
<gene>
    <name evidence="1" type="ORF">OIU77_023354</name>
</gene>
<protein>
    <submittedName>
        <fullName evidence="1">Uncharacterized protein</fullName>
    </submittedName>
</protein>
<proteinExistence type="predicted"/>
<evidence type="ECO:0000313" key="1">
    <source>
        <dbReference type="EMBL" id="KAJ6394107.1"/>
    </source>
</evidence>
<reference evidence="1" key="2">
    <citation type="journal article" date="2023" name="Int. J. Mol. Sci.">
        <title>De Novo Assembly and Annotation of 11 Diverse Shrub Willow (Salix) Genomes Reveals Novel Gene Organization in Sex-Linked Regions.</title>
        <authorList>
            <person name="Hyden B."/>
            <person name="Feng K."/>
            <person name="Yates T.B."/>
            <person name="Jawdy S."/>
            <person name="Cereghino C."/>
            <person name="Smart L.B."/>
            <person name="Muchero W."/>
        </authorList>
    </citation>
    <scope>NUCLEOTIDE SEQUENCE</scope>
    <source>
        <tissue evidence="1">Shoot tip</tissue>
    </source>
</reference>
<dbReference type="Proteomes" id="UP001141253">
    <property type="component" value="Chromosome 1"/>
</dbReference>
<comment type="caution">
    <text evidence="1">The sequence shown here is derived from an EMBL/GenBank/DDBJ whole genome shotgun (WGS) entry which is preliminary data.</text>
</comment>
<accession>A0ABQ9C6U6</accession>
<evidence type="ECO:0000313" key="2">
    <source>
        <dbReference type="Proteomes" id="UP001141253"/>
    </source>
</evidence>
<dbReference type="EMBL" id="JAPFFI010000005">
    <property type="protein sequence ID" value="KAJ6394107.1"/>
    <property type="molecule type" value="Genomic_DNA"/>
</dbReference>
<name>A0ABQ9C6U6_9ROSI</name>
<reference evidence="1" key="1">
    <citation type="submission" date="2022-10" db="EMBL/GenBank/DDBJ databases">
        <authorList>
            <person name="Hyden B.L."/>
            <person name="Feng K."/>
            <person name="Yates T."/>
            <person name="Jawdy S."/>
            <person name="Smart L.B."/>
            <person name="Muchero W."/>
        </authorList>
    </citation>
    <scope>NUCLEOTIDE SEQUENCE</scope>
    <source>
        <tissue evidence="1">Shoot tip</tissue>
    </source>
</reference>